<evidence type="ECO:0000313" key="1">
    <source>
        <dbReference type="EMBL" id="CUP59023.1"/>
    </source>
</evidence>
<reference evidence="1 2" key="1">
    <citation type="submission" date="2015-09" db="EMBL/GenBank/DDBJ databases">
        <authorList>
            <consortium name="Pathogen Informatics"/>
        </authorList>
    </citation>
    <scope>NUCLEOTIDE SEQUENCE [LARGE SCALE GENOMIC DNA]</scope>
    <source>
        <strain evidence="1 2">2789STDY5834957</strain>
    </source>
</reference>
<organism evidence="1 2">
    <name type="scientific">Blautia obeum</name>
    <dbReference type="NCBI Taxonomy" id="40520"/>
    <lineage>
        <taxon>Bacteria</taxon>
        <taxon>Bacillati</taxon>
        <taxon>Bacillota</taxon>
        <taxon>Clostridia</taxon>
        <taxon>Lachnospirales</taxon>
        <taxon>Lachnospiraceae</taxon>
        <taxon>Blautia</taxon>
    </lineage>
</organism>
<dbReference type="Proteomes" id="UP000095762">
    <property type="component" value="Unassembled WGS sequence"/>
</dbReference>
<evidence type="ECO:0000313" key="2">
    <source>
        <dbReference type="Proteomes" id="UP000095762"/>
    </source>
</evidence>
<proteinExistence type="predicted"/>
<dbReference type="AlphaFoldDB" id="A0A174PD82"/>
<dbReference type="EMBL" id="CZBP01000001">
    <property type="protein sequence ID" value="CUP59023.1"/>
    <property type="molecule type" value="Genomic_DNA"/>
</dbReference>
<sequence>MSETKKEFGYMPTLVSYGGSETYVVFRENADDELPSDEVSQYRIYKI</sequence>
<name>A0A174PD82_9FIRM</name>
<protein>
    <submittedName>
        <fullName evidence="1">Uncharacterized protein</fullName>
    </submittedName>
</protein>
<dbReference type="RefSeq" id="WP_155513351.1">
    <property type="nucleotide sequence ID" value="NZ_CZBP01000001.1"/>
</dbReference>
<accession>A0A174PD82</accession>
<gene>
    <name evidence="1" type="ORF">ERS852569_00085</name>
</gene>